<evidence type="ECO:0000313" key="2">
    <source>
        <dbReference type="Proteomes" id="UP001595829"/>
    </source>
</evidence>
<sequence length="167" mass="18110">MEDRPVTPLMAEVLTGIAQCLVPWYVSPNPPPAAAAPSYGRSAWVTGDMEEERRMAALGEALRPHLVSLLQDIARPIPPEARPRTPSAAPWSLRHEGRLVRHRREPGVWTATPVSCPACGLQGPWSLTSDWRSLELVCDCGASWTEHGLSLVGVCLTGGVIEAFQTP</sequence>
<dbReference type="EMBL" id="JBHSJD010000013">
    <property type="protein sequence ID" value="MFC5023972.1"/>
    <property type="molecule type" value="Genomic_DNA"/>
</dbReference>
<accession>A0ABV9XFE4</accession>
<organism evidence="1 2">
    <name type="scientific">Streptomyces coeruleoprunus</name>
    <dbReference type="NCBI Taxonomy" id="285563"/>
    <lineage>
        <taxon>Bacteria</taxon>
        <taxon>Bacillati</taxon>
        <taxon>Actinomycetota</taxon>
        <taxon>Actinomycetes</taxon>
        <taxon>Kitasatosporales</taxon>
        <taxon>Streptomycetaceae</taxon>
        <taxon>Streptomyces</taxon>
    </lineage>
</organism>
<proteinExistence type="predicted"/>
<keyword evidence="2" id="KW-1185">Reference proteome</keyword>
<protein>
    <submittedName>
        <fullName evidence="1">Uncharacterized protein</fullName>
    </submittedName>
</protein>
<dbReference type="RefSeq" id="WP_345686959.1">
    <property type="nucleotide sequence ID" value="NZ_BAABIT010000001.1"/>
</dbReference>
<name>A0ABV9XFE4_9ACTN</name>
<reference evidence="2" key="1">
    <citation type="journal article" date="2019" name="Int. J. Syst. Evol. Microbiol.">
        <title>The Global Catalogue of Microorganisms (GCM) 10K type strain sequencing project: providing services to taxonomists for standard genome sequencing and annotation.</title>
        <authorList>
            <consortium name="The Broad Institute Genomics Platform"/>
            <consortium name="The Broad Institute Genome Sequencing Center for Infectious Disease"/>
            <person name="Wu L."/>
            <person name="Ma J."/>
        </authorList>
    </citation>
    <scope>NUCLEOTIDE SEQUENCE [LARGE SCALE GENOMIC DNA]</scope>
    <source>
        <strain evidence="2">CGMCC 4.1648</strain>
    </source>
</reference>
<dbReference type="Proteomes" id="UP001595829">
    <property type="component" value="Unassembled WGS sequence"/>
</dbReference>
<gene>
    <name evidence="1" type="ORF">ACFPM3_17705</name>
</gene>
<evidence type="ECO:0000313" key="1">
    <source>
        <dbReference type="EMBL" id="MFC5023972.1"/>
    </source>
</evidence>
<comment type="caution">
    <text evidence="1">The sequence shown here is derived from an EMBL/GenBank/DDBJ whole genome shotgun (WGS) entry which is preliminary data.</text>
</comment>